<gene>
    <name evidence="2" type="ORF">MELIAE_LOCUS1094</name>
</gene>
<accession>A0A9P0AQE6</accession>
<dbReference type="OrthoDB" id="6777799at2759"/>
<organism evidence="2 3">
    <name type="scientific">Brassicogethes aeneus</name>
    <name type="common">Rape pollen beetle</name>
    <name type="synonym">Meligethes aeneus</name>
    <dbReference type="NCBI Taxonomy" id="1431903"/>
    <lineage>
        <taxon>Eukaryota</taxon>
        <taxon>Metazoa</taxon>
        <taxon>Ecdysozoa</taxon>
        <taxon>Arthropoda</taxon>
        <taxon>Hexapoda</taxon>
        <taxon>Insecta</taxon>
        <taxon>Pterygota</taxon>
        <taxon>Neoptera</taxon>
        <taxon>Endopterygota</taxon>
        <taxon>Coleoptera</taxon>
        <taxon>Polyphaga</taxon>
        <taxon>Cucujiformia</taxon>
        <taxon>Nitidulidae</taxon>
        <taxon>Meligethinae</taxon>
        <taxon>Brassicogethes</taxon>
    </lineage>
</organism>
<dbReference type="AlphaFoldDB" id="A0A9P0AQE6"/>
<sequence length="165" mass="18626">MKYLENIALREQDRPQPVLNNNDNAGDDALSDGIEENLPIKSTEELEAWERKLASKEEQKKMVAFLTKVGGRDTNSTVYCSVVKNIVRKVLTDSVAAQFNWEGKKGKKMLSSLIISECIKKAAALSHNVKSTTEQDIINAIKNWLRHATARLNNKKNKIENEQDD</sequence>
<reference evidence="2" key="1">
    <citation type="submission" date="2021-12" db="EMBL/GenBank/DDBJ databases">
        <authorList>
            <person name="King R."/>
        </authorList>
    </citation>
    <scope>NUCLEOTIDE SEQUENCE</scope>
</reference>
<feature type="domain" description="DUF4806" evidence="1">
    <location>
        <begin position="38"/>
        <end position="119"/>
    </location>
</feature>
<name>A0A9P0AQE6_BRAAE</name>
<dbReference type="PANTHER" id="PTHR34153">
    <property type="entry name" value="SI:CH211-262H13.3-RELATED-RELATED"/>
    <property type="match status" value="1"/>
</dbReference>
<evidence type="ECO:0000313" key="3">
    <source>
        <dbReference type="Proteomes" id="UP001154078"/>
    </source>
</evidence>
<dbReference type="InterPro" id="IPR032071">
    <property type="entry name" value="DUF4806"/>
</dbReference>
<dbReference type="PANTHER" id="PTHR34153:SF2">
    <property type="entry name" value="SI:CH211-262H13.3-RELATED"/>
    <property type="match status" value="1"/>
</dbReference>
<proteinExistence type="predicted"/>
<keyword evidence="3" id="KW-1185">Reference proteome</keyword>
<dbReference type="EMBL" id="OV121132">
    <property type="protein sequence ID" value="CAH0547042.1"/>
    <property type="molecule type" value="Genomic_DNA"/>
</dbReference>
<evidence type="ECO:0000313" key="2">
    <source>
        <dbReference type="EMBL" id="CAH0547042.1"/>
    </source>
</evidence>
<protein>
    <recommendedName>
        <fullName evidence="1">DUF4806 domain-containing protein</fullName>
    </recommendedName>
</protein>
<dbReference type="Pfam" id="PF16064">
    <property type="entry name" value="DUF4806"/>
    <property type="match status" value="1"/>
</dbReference>
<evidence type="ECO:0000259" key="1">
    <source>
        <dbReference type="Pfam" id="PF16064"/>
    </source>
</evidence>
<dbReference type="Proteomes" id="UP001154078">
    <property type="component" value="Chromosome 1"/>
</dbReference>